<dbReference type="EC" id="3.4.22.-" evidence="11"/>
<evidence type="ECO:0000256" key="6">
    <source>
        <dbReference type="ARBA" id="ARBA00022801"/>
    </source>
</evidence>
<gene>
    <name evidence="14" type="primary">ATG4</name>
    <name evidence="14" type="ORF">DEBR0S5_09164G</name>
</gene>
<evidence type="ECO:0000256" key="12">
    <source>
        <dbReference type="SAM" id="MobiDB-lite"/>
    </source>
</evidence>
<evidence type="ECO:0000313" key="15">
    <source>
        <dbReference type="Proteomes" id="UP000478008"/>
    </source>
</evidence>
<keyword evidence="3" id="KW-0813">Transport</keyword>
<evidence type="ECO:0000256" key="2">
    <source>
        <dbReference type="ARBA" id="ARBA00010958"/>
    </source>
</evidence>
<dbReference type="GO" id="GO:0000045">
    <property type="term" value="P:autophagosome assembly"/>
    <property type="evidence" value="ECO:0007669"/>
    <property type="project" value="TreeGrafter"/>
</dbReference>
<comment type="catalytic activity">
    <reaction evidence="10">
        <text>[protein]-C-terminal L-amino acid-glycyl-phosphatidylethanolamide + H2O = [protein]-C-terminal L-amino acid-glycine + a 1,2-diacyl-sn-glycero-3-phosphoethanolamine</text>
        <dbReference type="Rhea" id="RHEA:67548"/>
        <dbReference type="Rhea" id="RHEA-COMP:17323"/>
        <dbReference type="Rhea" id="RHEA-COMP:17324"/>
        <dbReference type="ChEBI" id="CHEBI:15377"/>
        <dbReference type="ChEBI" id="CHEBI:64612"/>
        <dbReference type="ChEBI" id="CHEBI:172940"/>
        <dbReference type="ChEBI" id="CHEBI:172941"/>
    </reaction>
    <physiologicalReaction direction="left-to-right" evidence="10">
        <dbReference type="Rhea" id="RHEA:67549"/>
    </physiologicalReaction>
</comment>
<dbReference type="GO" id="GO:0005634">
    <property type="term" value="C:nucleus"/>
    <property type="evidence" value="ECO:0007669"/>
    <property type="project" value="UniProtKB-SubCell"/>
</dbReference>
<keyword evidence="6 11" id="KW-0378">Hydrolase</keyword>
<keyword evidence="5 11" id="KW-0645">Protease</keyword>
<evidence type="ECO:0000256" key="5">
    <source>
        <dbReference type="ARBA" id="ARBA00022670"/>
    </source>
</evidence>
<evidence type="ECO:0000256" key="11">
    <source>
        <dbReference type="RuleBase" id="RU363115"/>
    </source>
</evidence>
<evidence type="ECO:0000259" key="13">
    <source>
        <dbReference type="Pfam" id="PF03416"/>
    </source>
</evidence>
<keyword evidence="9" id="KW-0072">Autophagy</keyword>
<dbReference type="GO" id="GO:0004197">
    <property type="term" value="F:cysteine-type endopeptidase activity"/>
    <property type="evidence" value="ECO:0007669"/>
    <property type="project" value="TreeGrafter"/>
</dbReference>
<keyword evidence="8" id="KW-0653">Protein transport</keyword>
<organism evidence="14 15">
    <name type="scientific">Dekkera bruxellensis</name>
    <name type="common">Brettanomyces custersii</name>
    <dbReference type="NCBI Taxonomy" id="5007"/>
    <lineage>
        <taxon>Eukaryota</taxon>
        <taxon>Fungi</taxon>
        <taxon>Dikarya</taxon>
        <taxon>Ascomycota</taxon>
        <taxon>Saccharomycotina</taxon>
        <taxon>Pichiomycetes</taxon>
        <taxon>Pichiales</taxon>
        <taxon>Pichiaceae</taxon>
        <taxon>Brettanomyces</taxon>
    </lineage>
</organism>
<evidence type="ECO:0000313" key="14">
    <source>
        <dbReference type="EMBL" id="VUG19681.1"/>
    </source>
</evidence>
<name>A0A7D9H1N0_DEKBR</name>
<dbReference type="InterPro" id="IPR005078">
    <property type="entry name" value="Peptidase_C54"/>
</dbReference>
<dbReference type="Proteomes" id="UP000478008">
    <property type="component" value="Unassembled WGS sequence"/>
</dbReference>
<dbReference type="GO" id="GO:0016485">
    <property type="term" value="P:protein processing"/>
    <property type="evidence" value="ECO:0007669"/>
    <property type="project" value="TreeGrafter"/>
</dbReference>
<comment type="subcellular location">
    <subcellularLocation>
        <location evidence="11">Nucleus</location>
    </subcellularLocation>
    <subcellularLocation>
        <location evidence="11">Cytoplasm</location>
    </subcellularLocation>
    <subcellularLocation>
        <location evidence="1">Preautophagosomal structure</location>
    </subcellularLocation>
</comment>
<dbReference type="GO" id="GO:0035973">
    <property type="term" value="P:aggrephagy"/>
    <property type="evidence" value="ECO:0007669"/>
    <property type="project" value="TreeGrafter"/>
</dbReference>
<keyword evidence="15" id="KW-1185">Reference proteome</keyword>
<keyword evidence="11" id="KW-0539">Nucleus</keyword>
<dbReference type="PANTHER" id="PTHR22624">
    <property type="entry name" value="CYSTEINE PROTEASE ATG4"/>
    <property type="match status" value="1"/>
</dbReference>
<feature type="domain" description="Peptidase C54 catalytic" evidence="13">
    <location>
        <begin position="91"/>
        <end position="398"/>
    </location>
</feature>
<dbReference type="PANTHER" id="PTHR22624:SF49">
    <property type="entry name" value="CYSTEINE PROTEASE"/>
    <property type="match status" value="1"/>
</dbReference>
<proteinExistence type="inferred from homology"/>
<reference evidence="14 15" key="1">
    <citation type="submission" date="2019-07" db="EMBL/GenBank/DDBJ databases">
        <authorList>
            <person name="Friedrich A."/>
            <person name="Schacherer J."/>
        </authorList>
    </citation>
    <scope>NUCLEOTIDE SEQUENCE [LARGE SCALE GENOMIC DNA]</scope>
</reference>
<dbReference type="SUPFAM" id="SSF54001">
    <property type="entry name" value="Cysteine proteinases"/>
    <property type="match status" value="1"/>
</dbReference>
<dbReference type="EMBL" id="CABFWN010000005">
    <property type="protein sequence ID" value="VUG19681.1"/>
    <property type="molecule type" value="Genomic_DNA"/>
</dbReference>
<comment type="function">
    <text evidence="11">Required for selective autophagic degradation of the nucleus (nucleophagy) as well as for mitophagy which contributes to regulate mitochondrial quantity and quality by eliminating the mitochondria to a basal level to fulfill cellular energy requirements and preventing excess ROS production.</text>
</comment>
<evidence type="ECO:0000256" key="7">
    <source>
        <dbReference type="ARBA" id="ARBA00022807"/>
    </source>
</evidence>
<dbReference type="GO" id="GO:0000423">
    <property type="term" value="P:mitophagy"/>
    <property type="evidence" value="ECO:0007669"/>
    <property type="project" value="TreeGrafter"/>
</dbReference>
<dbReference type="GO" id="GO:0019786">
    <property type="term" value="F:protein-phosphatidylethanolamide deconjugating activity"/>
    <property type="evidence" value="ECO:0007669"/>
    <property type="project" value="InterPro"/>
</dbReference>
<evidence type="ECO:0000256" key="9">
    <source>
        <dbReference type="ARBA" id="ARBA00023006"/>
    </source>
</evidence>
<evidence type="ECO:0000256" key="4">
    <source>
        <dbReference type="ARBA" id="ARBA00022490"/>
    </source>
</evidence>
<comment type="similarity">
    <text evidence="2 11">Belongs to the peptidase C54 family.</text>
</comment>
<dbReference type="AlphaFoldDB" id="A0A7D9H1N0"/>
<evidence type="ECO:0000256" key="8">
    <source>
        <dbReference type="ARBA" id="ARBA00022927"/>
    </source>
</evidence>
<dbReference type="Pfam" id="PF03416">
    <property type="entry name" value="Peptidase_C54"/>
    <property type="match status" value="1"/>
</dbReference>
<feature type="region of interest" description="Disordered" evidence="12">
    <location>
        <begin position="518"/>
        <end position="537"/>
    </location>
</feature>
<dbReference type="GO" id="GO:0000407">
    <property type="term" value="C:phagophore assembly site"/>
    <property type="evidence" value="ECO:0007669"/>
    <property type="project" value="UniProtKB-SubCell"/>
</dbReference>
<accession>A0A7D9H1N0</accession>
<dbReference type="InterPro" id="IPR038765">
    <property type="entry name" value="Papain-like_cys_pep_sf"/>
</dbReference>
<protein>
    <recommendedName>
        <fullName evidence="11">Cysteine protease</fullName>
        <ecNumber evidence="11">3.4.22.-</ecNumber>
    </recommendedName>
</protein>
<evidence type="ECO:0000256" key="3">
    <source>
        <dbReference type="ARBA" id="ARBA00022448"/>
    </source>
</evidence>
<dbReference type="InterPro" id="IPR046792">
    <property type="entry name" value="Peptidase_C54_cat"/>
</dbReference>
<evidence type="ECO:0000256" key="10">
    <source>
        <dbReference type="ARBA" id="ARBA00029362"/>
    </source>
</evidence>
<keyword evidence="4 11" id="KW-0963">Cytoplasm</keyword>
<evidence type="ECO:0000256" key="1">
    <source>
        <dbReference type="ARBA" id="ARBA00004329"/>
    </source>
</evidence>
<dbReference type="GO" id="GO:0015031">
    <property type="term" value="P:protein transport"/>
    <property type="evidence" value="ECO:0007669"/>
    <property type="project" value="UniProtKB-KW"/>
</dbReference>
<dbReference type="GO" id="GO:0034727">
    <property type="term" value="P:piecemeal microautophagy of the nucleus"/>
    <property type="evidence" value="ECO:0007669"/>
    <property type="project" value="TreeGrafter"/>
</dbReference>
<keyword evidence="7" id="KW-0788">Thiol protease</keyword>
<sequence>MSSTVIPSIQSILQYLLDRPTTNDNFTDPLIVLGNKYQPSSPLKHNPLEQQSYFSGLNTFLDDIGLNLASFQQNNGGQTANVCQEDIPWPSDFISDVATRLWFTYRSGFPVIKRDPDGPSPLSLGSLFRGTLDVKNASIGFTTDSGWGCMIRTSQSLLANALLNLHVGRKWRYIPAENPNGETEYAKKYEKQWQIITWFADFPWAPFSIQQIVRYGSEHCNKKPGEWFGPSAASRSIVYLCKQSYKACKLNTYLTEGNGDIYEDELLPVSCPEGTEKGFRPTLILSGVRLGVRNVNPVYWAFLKKLLSIHQSVGIAGGRPSSSHYFFGYQGDDLFYMDPHTPQTALLADHVDDADYRAEYVASVHTKRIRKLGLCEMDPSMLIGLLVTSLEDYKELKRTIAGFKDAERFLNIYEHHPVVASRGSAGSELFDDDDFIDLGVEQKKKAELADGESTNESSLVANSDTFDELREHGSTDKLQRKIPERRFSQAVLIEHADAERDEINFDGDATMISHKETEEKFEEVKKGGEVCDMTEKA</sequence>